<dbReference type="AlphaFoldDB" id="A0A674GP02"/>
<accession>A0A674GP02</accession>
<dbReference type="GeneTree" id="ENSGT01030000234540"/>
<evidence type="ECO:0000256" key="3">
    <source>
        <dbReference type="ARBA" id="ARBA00023136"/>
    </source>
</evidence>
<sequence>MAPGLTRTLLLFLLFPARAWAGEPQTSQVTGAVGGVALLNPRSPQNPSKYSQIHWRWENELRIASCRPGEQPSYPRSRFWGRLELLENATLRVSPLGLADSGEYHLYLEDDTGRESVEKVRLKVYDLVPKPHVVATTNGDPWQCNATLSCSVGLQEVTYEWITPQKPLMKEGPVLKVSFNPVVETYVCKVSNPVSSSNASLTFHHPCSWTDESSSVACATPSGRVALGAFVLLFLLLSAA</sequence>
<dbReference type="SUPFAM" id="SSF48726">
    <property type="entry name" value="Immunoglobulin"/>
    <property type="match status" value="1"/>
</dbReference>
<keyword evidence="4" id="KW-0325">Glycoprotein</keyword>
<organism evidence="7 8">
    <name type="scientific">Taeniopygia guttata</name>
    <name type="common">Zebra finch</name>
    <name type="synonym">Poephila guttata</name>
    <dbReference type="NCBI Taxonomy" id="59729"/>
    <lineage>
        <taxon>Eukaryota</taxon>
        <taxon>Metazoa</taxon>
        <taxon>Chordata</taxon>
        <taxon>Craniata</taxon>
        <taxon>Vertebrata</taxon>
        <taxon>Euteleostomi</taxon>
        <taxon>Archelosauria</taxon>
        <taxon>Archosauria</taxon>
        <taxon>Dinosauria</taxon>
        <taxon>Saurischia</taxon>
        <taxon>Theropoda</taxon>
        <taxon>Coelurosauria</taxon>
        <taxon>Aves</taxon>
        <taxon>Neognathae</taxon>
        <taxon>Neoaves</taxon>
        <taxon>Telluraves</taxon>
        <taxon>Australaves</taxon>
        <taxon>Passeriformes</taxon>
        <taxon>Passeroidea</taxon>
        <taxon>Estrildidae</taxon>
        <taxon>Estrildinae</taxon>
        <taxon>Taeniopygia</taxon>
    </lineage>
</organism>
<gene>
    <name evidence="7" type="primary">LOC116809291</name>
</gene>
<keyword evidence="2 5" id="KW-0732">Signal</keyword>
<dbReference type="GO" id="GO:0042110">
    <property type="term" value="P:T cell activation"/>
    <property type="evidence" value="ECO:0007669"/>
    <property type="project" value="TreeGrafter"/>
</dbReference>
<evidence type="ECO:0000256" key="5">
    <source>
        <dbReference type="SAM" id="SignalP"/>
    </source>
</evidence>
<protein>
    <recommendedName>
        <fullName evidence="6">Ig-like domain-containing protein</fullName>
    </recommendedName>
</protein>
<dbReference type="Ensembl" id="ENSTGUT00000038158.1">
    <property type="protein sequence ID" value="ENSTGUP00000024186.1"/>
    <property type="gene ID" value="ENSTGUG00000027039.1"/>
</dbReference>
<dbReference type="InterPro" id="IPR015631">
    <property type="entry name" value="CD2/SLAM_rcpt"/>
</dbReference>
<dbReference type="Proteomes" id="UP000007754">
    <property type="component" value="Chromosome 25"/>
</dbReference>
<dbReference type="Gene3D" id="2.60.40.10">
    <property type="entry name" value="Immunoglobulins"/>
    <property type="match status" value="2"/>
</dbReference>
<dbReference type="PANTHER" id="PTHR12080">
    <property type="entry name" value="SIGNALING LYMPHOCYTIC ACTIVATION MOLECULE"/>
    <property type="match status" value="1"/>
</dbReference>
<dbReference type="CTD" id="962"/>
<dbReference type="PANTHER" id="PTHR12080:SF18">
    <property type="entry name" value="SLAM FAMILY MEMBER 9"/>
    <property type="match status" value="1"/>
</dbReference>
<evidence type="ECO:0000313" key="8">
    <source>
        <dbReference type="Proteomes" id="UP000007754"/>
    </source>
</evidence>
<dbReference type="PROSITE" id="PS50835">
    <property type="entry name" value="IG_LIKE"/>
    <property type="match status" value="1"/>
</dbReference>
<keyword evidence="3" id="KW-0472">Membrane</keyword>
<dbReference type="InterPro" id="IPR013783">
    <property type="entry name" value="Ig-like_fold"/>
</dbReference>
<evidence type="ECO:0000259" key="6">
    <source>
        <dbReference type="PROSITE" id="PS50835"/>
    </source>
</evidence>
<feature type="domain" description="Ig-like" evidence="6">
    <location>
        <begin position="129"/>
        <end position="202"/>
    </location>
</feature>
<reference evidence="7" key="2">
    <citation type="submission" date="2025-08" db="UniProtKB">
        <authorList>
            <consortium name="Ensembl"/>
        </authorList>
    </citation>
    <scope>IDENTIFICATION</scope>
</reference>
<evidence type="ECO:0000256" key="1">
    <source>
        <dbReference type="ARBA" id="ARBA00004370"/>
    </source>
</evidence>
<evidence type="ECO:0000313" key="7">
    <source>
        <dbReference type="Ensembl" id="ENSTGUP00000024186.1"/>
    </source>
</evidence>
<dbReference type="GO" id="GO:0009897">
    <property type="term" value="C:external side of plasma membrane"/>
    <property type="evidence" value="ECO:0007669"/>
    <property type="project" value="TreeGrafter"/>
</dbReference>
<name>A0A674GP02_TAEGU</name>
<feature type="signal peptide" evidence="5">
    <location>
        <begin position="1"/>
        <end position="21"/>
    </location>
</feature>
<comment type="subcellular location">
    <subcellularLocation>
        <location evidence="1">Membrane</location>
    </subcellularLocation>
</comment>
<evidence type="ECO:0000256" key="4">
    <source>
        <dbReference type="ARBA" id="ARBA00023180"/>
    </source>
</evidence>
<dbReference type="InterPro" id="IPR007110">
    <property type="entry name" value="Ig-like_dom"/>
</dbReference>
<proteinExistence type="predicted"/>
<dbReference type="InterPro" id="IPR036179">
    <property type="entry name" value="Ig-like_dom_sf"/>
</dbReference>
<dbReference type="OMA" id="IAIHENG"/>
<reference evidence="7" key="3">
    <citation type="submission" date="2025-09" db="UniProtKB">
        <authorList>
            <consortium name="Ensembl"/>
        </authorList>
    </citation>
    <scope>IDENTIFICATION</scope>
</reference>
<evidence type="ECO:0000256" key="2">
    <source>
        <dbReference type="ARBA" id="ARBA00022729"/>
    </source>
</evidence>
<feature type="chain" id="PRO_5025630743" description="Ig-like domain-containing protein" evidence="5">
    <location>
        <begin position="22"/>
        <end position="240"/>
    </location>
</feature>
<dbReference type="KEGG" id="tgu:116809291"/>
<keyword evidence="8" id="KW-1185">Reference proteome</keyword>
<reference evidence="7 8" key="1">
    <citation type="journal article" date="2010" name="Nature">
        <title>The genome of a songbird.</title>
        <authorList>
            <person name="Warren W.C."/>
            <person name="Clayton D.F."/>
            <person name="Ellegren H."/>
            <person name="Arnold A.P."/>
            <person name="Hillier L.W."/>
            <person name="Kunstner A."/>
            <person name="Searle S."/>
            <person name="White S."/>
            <person name="Vilella A.J."/>
            <person name="Fairley S."/>
            <person name="Heger A."/>
            <person name="Kong L."/>
            <person name="Ponting C.P."/>
            <person name="Jarvis E.D."/>
            <person name="Mello C.V."/>
            <person name="Minx P."/>
            <person name="Lovell P."/>
            <person name="Velho T.A."/>
            <person name="Ferris M."/>
            <person name="Balakrishnan C.N."/>
            <person name="Sinha S."/>
            <person name="Blatti C."/>
            <person name="London S.E."/>
            <person name="Li Y."/>
            <person name="Lin Y.C."/>
            <person name="George J."/>
            <person name="Sweedler J."/>
            <person name="Southey B."/>
            <person name="Gunaratne P."/>
            <person name="Watson M."/>
            <person name="Nam K."/>
            <person name="Backstrom N."/>
            <person name="Smeds L."/>
            <person name="Nabholz B."/>
            <person name="Itoh Y."/>
            <person name="Whitney O."/>
            <person name="Pfenning A.R."/>
            <person name="Howard J."/>
            <person name="Volker M."/>
            <person name="Skinner B.M."/>
            <person name="Griffin D.K."/>
            <person name="Ye L."/>
            <person name="McLaren W.M."/>
            <person name="Flicek P."/>
            <person name="Quesada V."/>
            <person name="Velasco G."/>
            <person name="Lopez-Otin C."/>
            <person name="Puente X.S."/>
            <person name="Olender T."/>
            <person name="Lancet D."/>
            <person name="Smit A.F."/>
            <person name="Hubley R."/>
            <person name="Konkel M.K."/>
            <person name="Walker J.A."/>
            <person name="Batzer M.A."/>
            <person name="Gu W."/>
            <person name="Pollock D.D."/>
            <person name="Chen L."/>
            <person name="Cheng Z."/>
            <person name="Eichler E.E."/>
            <person name="Stapley J."/>
            <person name="Slate J."/>
            <person name="Ekblom R."/>
            <person name="Birkhead T."/>
            <person name="Burke T."/>
            <person name="Burt D."/>
            <person name="Scharff C."/>
            <person name="Adam I."/>
            <person name="Richard H."/>
            <person name="Sultan M."/>
            <person name="Soldatov A."/>
            <person name="Lehrach H."/>
            <person name="Edwards S.V."/>
            <person name="Yang S.P."/>
            <person name="Li X."/>
            <person name="Graves T."/>
            <person name="Fulton L."/>
            <person name="Nelson J."/>
            <person name="Chinwalla A."/>
            <person name="Hou S."/>
            <person name="Mardis E.R."/>
            <person name="Wilson R.K."/>
        </authorList>
    </citation>
    <scope>NUCLEOTIDE SEQUENCE [LARGE SCALE GENOMIC DNA]</scope>
</reference>